<dbReference type="InterPro" id="IPR036249">
    <property type="entry name" value="Thioredoxin-like_sf"/>
</dbReference>
<organism evidence="2 3">
    <name type="scientific">Lasallia pustulata</name>
    <dbReference type="NCBI Taxonomy" id="136370"/>
    <lineage>
        <taxon>Eukaryota</taxon>
        <taxon>Fungi</taxon>
        <taxon>Dikarya</taxon>
        <taxon>Ascomycota</taxon>
        <taxon>Pezizomycotina</taxon>
        <taxon>Lecanoromycetes</taxon>
        <taxon>OSLEUM clade</taxon>
        <taxon>Umbilicariomycetidae</taxon>
        <taxon>Umbilicariales</taxon>
        <taxon>Umbilicariaceae</taxon>
        <taxon>Lasallia</taxon>
    </lineage>
</organism>
<sequence length="227" mass="25838">MVYQSQIAFTLDTICPWTYLAKRRLDQALKEFRSSSPHSTAVSFTIKYLPYQLYPDASKEGEDKYEWYKKTRYGDSEEKMKMYTTLMSAYGFSVGIDYRFDGTVANTLDAHRLIQHYQEKGPEVADKIVNSLYHQYFESAQHPSSTSTLLTAAIAAGIPDADAKAFIEDEYEGLQEVKMLIREQAGNGIDSVPYVVVEGRRRDFTLEGAKEVVEYLKTLEQVAKESG</sequence>
<dbReference type="AlphaFoldDB" id="A0A5M8PIV6"/>
<dbReference type="GO" id="GO:0016491">
    <property type="term" value="F:oxidoreductase activity"/>
    <property type="evidence" value="ECO:0007669"/>
    <property type="project" value="InterPro"/>
</dbReference>
<accession>A0A5M8PIV6</accession>
<dbReference type="CDD" id="cd03024">
    <property type="entry name" value="DsbA_FrnE"/>
    <property type="match status" value="1"/>
</dbReference>
<evidence type="ECO:0000313" key="2">
    <source>
        <dbReference type="EMBL" id="KAA6408704.1"/>
    </source>
</evidence>
<protein>
    <submittedName>
        <fullName evidence="2">Dsba oxidoreductase</fullName>
    </submittedName>
</protein>
<dbReference type="Gene3D" id="3.40.30.10">
    <property type="entry name" value="Glutaredoxin"/>
    <property type="match status" value="1"/>
</dbReference>
<dbReference type="Proteomes" id="UP000324767">
    <property type="component" value="Unassembled WGS sequence"/>
</dbReference>
<reference evidence="2 3" key="1">
    <citation type="submission" date="2019-09" db="EMBL/GenBank/DDBJ databases">
        <title>The hologenome of the rock-dwelling lichen Lasallia pustulata.</title>
        <authorList>
            <person name="Greshake Tzovaras B."/>
            <person name="Segers F."/>
            <person name="Bicker A."/>
            <person name="Dal Grande F."/>
            <person name="Otte J."/>
            <person name="Hankeln T."/>
            <person name="Schmitt I."/>
            <person name="Ebersberger I."/>
        </authorList>
    </citation>
    <scope>NUCLEOTIDE SEQUENCE [LARGE SCALE GENOMIC DNA]</scope>
    <source>
        <strain evidence="2">A1-1</strain>
    </source>
</reference>
<dbReference type="OrthoDB" id="1930760at2759"/>
<dbReference type="PANTHER" id="PTHR13887:SF52">
    <property type="entry name" value="DSBA-LIKE THIOREDOXIN DOMAIN-CONTAINING PROTEIN"/>
    <property type="match status" value="1"/>
</dbReference>
<comment type="caution">
    <text evidence="2">The sequence shown here is derived from an EMBL/GenBank/DDBJ whole genome shotgun (WGS) entry which is preliminary data.</text>
</comment>
<dbReference type="EMBL" id="VXIT01000013">
    <property type="protein sequence ID" value="KAA6408704.1"/>
    <property type="molecule type" value="Genomic_DNA"/>
</dbReference>
<name>A0A5M8PIV6_9LECA</name>
<dbReference type="PANTHER" id="PTHR13887">
    <property type="entry name" value="GLUTATHIONE S-TRANSFERASE KAPPA"/>
    <property type="match status" value="1"/>
</dbReference>
<proteinExistence type="predicted"/>
<evidence type="ECO:0000313" key="3">
    <source>
        <dbReference type="Proteomes" id="UP000324767"/>
    </source>
</evidence>
<dbReference type="InterPro" id="IPR001853">
    <property type="entry name" value="DSBA-like_thioredoxin_dom"/>
</dbReference>
<feature type="domain" description="DSBA-like thioredoxin" evidence="1">
    <location>
        <begin position="7"/>
        <end position="212"/>
    </location>
</feature>
<gene>
    <name evidence="2" type="ORF">FRX48_07786</name>
</gene>
<dbReference type="SUPFAM" id="SSF52833">
    <property type="entry name" value="Thioredoxin-like"/>
    <property type="match status" value="1"/>
</dbReference>
<evidence type="ECO:0000259" key="1">
    <source>
        <dbReference type="Pfam" id="PF01323"/>
    </source>
</evidence>
<dbReference type="Pfam" id="PF01323">
    <property type="entry name" value="DSBA"/>
    <property type="match status" value="1"/>
</dbReference>